<name>A0A2P6MQE3_9EUKA</name>
<dbReference type="InParanoid" id="A0A2P6MQE3"/>
<reference evidence="2 3" key="1">
    <citation type="journal article" date="2018" name="Genome Biol. Evol.">
        <title>Multiple Roots of Fruiting Body Formation in Amoebozoa.</title>
        <authorList>
            <person name="Hillmann F."/>
            <person name="Forbes G."/>
            <person name="Novohradska S."/>
            <person name="Ferling I."/>
            <person name="Riege K."/>
            <person name="Groth M."/>
            <person name="Westermann M."/>
            <person name="Marz M."/>
            <person name="Spaller T."/>
            <person name="Winckler T."/>
            <person name="Schaap P."/>
            <person name="Glockner G."/>
        </authorList>
    </citation>
    <scope>NUCLEOTIDE SEQUENCE [LARGE SCALE GENOMIC DNA]</scope>
    <source>
        <strain evidence="2 3">Jena</strain>
    </source>
</reference>
<comment type="caution">
    <text evidence="2">The sequence shown here is derived from an EMBL/GenBank/DDBJ whole genome shotgun (WGS) entry which is preliminary data.</text>
</comment>
<proteinExistence type="predicted"/>
<sequence>MLAFCDQFVNSLQNICKLLCAQSMLCTVAGSVTEIIHDDTWKWRRTRNNYCHQNIFAHEIKAPDSGFRHWLELIPVKEYPHWARSGGRQYKFRCAVKFANEERRRRLTMSNDQKPYDRRTVGPTIPGNSRYQAQPVAEPETTRRFLASHTPTHHSLGATAERAIKAVYRGGTVLEAGWLSFCNDEGLRDQQSDDDSIGSQIIGIGDFQGCSQMNAGIIGIFDWVNIIIFASEMTVYSTNTWERRNCPPWVTNPILLHDAQVHHLLQNKSNMVRFRTGVTETGNNWRRERVAACVNKKILRSLLKCPVLALNYAHRNAKLWPVWAL</sequence>
<dbReference type="Proteomes" id="UP000241769">
    <property type="component" value="Unassembled WGS sequence"/>
</dbReference>
<accession>A0A2P6MQE3</accession>
<gene>
    <name evidence="2" type="ORF">PROFUN_16563</name>
</gene>
<protein>
    <submittedName>
        <fullName evidence="2">Uncharacterized protein</fullName>
    </submittedName>
</protein>
<feature type="region of interest" description="Disordered" evidence="1">
    <location>
        <begin position="113"/>
        <end position="137"/>
    </location>
</feature>
<dbReference type="AlphaFoldDB" id="A0A2P6MQE3"/>
<dbReference type="EMBL" id="MDYQ01000521">
    <property type="protein sequence ID" value="PRP73924.1"/>
    <property type="molecule type" value="Genomic_DNA"/>
</dbReference>
<evidence type="ECO:0000313" key="3">
    <source>
        <dbReference type="Proteomes" id="UP000241769"/>
    </source>
</evidence>
<evidence type="ECO:0000313" key="2">
    <source>
        <dbReference type="EMBL" id="PRP73924.1"/>
    </source>
</evidence>
<evidence type="ECO:0000256" key="1">
    <source>
        <dbReference type="SAM" id="MobiDB-lite"/>
    </source>
</evidence>
<organism evidence="2 3">
    <name type="scientific">Planoprotostelium fungivorum</name>
    <dbReference type="NCBI Taxonomy" id="1890364"/>
    <lineage>
        <taxon>Eukaryota</taxon>
        <taxon>Amoebozoa</taxon>
        <taxon>Evosea</taxon>
        <taxon>Variosea</taxon>
        <taxon>Cavosteliida</taxon>
        <taxon>Cavosteliaceae</taxon>
        <taxon>Planoprotostelium</taxon>
    </lineage>
</organism>
<keyword evidence="3" id="KW-1185">Reference proteome</keyword>